<evidence type="ECO:0000313" key="7">
    <source>
        <dbReference type="Proteomes" id="UP000274358"/>
    </source>
</evidence>
<feature type="region of interest" description="Disordered" evidence="3">
    <location>
        <begin position="93"/>
        <end position="115"/>
    </location>
</feature>
<evidence type="ECO:0000313" key="6">
    <source>
        <dbReference type="EMBL" id="RUL78415.1"/>
    </source>
</evidence>
<comment type="caution">
    <text evidence="6">The sequence shown here is derived from an EMBL/GenBank/DDBJ whole genome shotgun (WGS) entry which is preliminary data.</text>
</comment>
<dbReference type="EMBL" id="RYYV01000003">
    <property type="protein sequence ID" value="RUL78415.1"/>
    <property type="molecule type" value="Genomic_DNA"/>
</dbReference>
<keyword evidence="7" id="KW-1185">Reference proteome</keyword>
<keyword evidence="4" id="KW-0732">Signal</keyword>
<dbReference type="AlphaFoldDB" id="A0A432MAS5"/>
<evidence type="ECO:0000256" key="1">
    <source>
        <dbReference type="ARBA" id="ARBA00004370"/>
    </source>
</evidence>
<feature type="domain" description="Glycine zipper 2TM" evidence="5">
    <location>
        <begin position="53"/>
        <end position="93"/>
    </location>
</feature>
<feature type="chain" id="PRO_5019206461" evidence="4">
    <location>
        <begin position="22"/>
        <end position="115"/>
    </location>
</feature>
<keyword evidence="2" id="KW-0472">Membrane</keyword>
<dbReference type="PANTHER" id="PTHR35603">
    <property type="match status" value="1"/>
</dbReference>
<dbReference type="Pfam" id="PF05433">
    <property type="entry name" value="Rick_17kDa_Anti"/>
    <property type="match status" value="1"/>
</dbReference>
<dbReference type="GO" id="GO:0019867">
    <property type="term" value="C:outer membrane"/>
    <property type="evidence" value="ECO:0007669"/>
    <property type="project" value="InterPro"/>
</dbReference>
<reference evidence="6 7" key="1">
    <citation type="submission" date="2018-12" db="EMBL/GenBank/DDBJ databases">
        <title>Dyella dinghuensis sp. nov. DHOA06 and Dyella choica sp. nov. 4M-K27, isolated from forest soil.</title>
        <authorList>
            <person name="Qiu L.-H."/>
            <person name="Gao Z.-H."/>
        </authorList>
    </citation>
    <scope>NUCLEOTIDE SEQUENCE [LARGE SCALE GENOMIC DNA]</scope>
    <source>
        <strain evidence="6 7">4M-K27</strain>
    </source>
</reference>
<proteinExistence type="predicted"/>
<dbReference type="InterPro" id="IPR051407">
    <property type="entry name" value="Bact_OM_lipoprot/Surf_antigen"/>
</dbReference>
<evidence type="ECO:0000256" key="4">
    <source>
        <dbReference type="SAM" id="SignalP"/>
    </source>
</evidence>
<dbReference type="PANTHER" id="PTHR35603:SF2">
    <property type="entry name" value="OUTER MEMBRANE LIPOPROTEIN"/>
    <property type="match status" value="1"/>
</dbReference>
<evidence type="ECO:0000256" key="2">
    <source>
        <dbReference type="ARBA" id="ARBA00023136"/>
    </source>
</evidence>
<evidence type="ECO:0000256" key="3">
    <source>
        <dbReference type="SAM" id="MobiDB-lite"/>
    </source>
</evidence>
<gene>
    <name evidence="6" type="ORF">EKH80_04835</name>
</gene>
<dbReference type="Proteomes" id="UP000274358">
    <property type="component" value="Unassembled WGS sequence"/>
</dbReference>
<feature type="signal peptide" evidence="4">
    <location>
        <begin position="1"/>
        <end position="21"/>
    </location>
</feature>
<name>A0A432MAS5_9GAMM</name>
<sequence>MRRPASLALIGCLMMSGAGVASVQNSNTPAAAPHQVCHKVRVQDRPKDSHQIAGTLIGAAAGGLLGNQFGGGKGKVLTTAGGVVAGGYAGKKVQESHQQNNPTYHYEERCYESRQ</sequence>
<comment type="subcellular location">
    <subcellularLocation>
        <location evidence="1">Membrane</location>
    </subcellularLocation>
</comment>
<organism evidence="6 7">
    <name type="scientific">Dyella choica</name>
    <dbReference type="NCBI Taxonomy" id="1927959"/>
    <lineage>
        <taxon>Bacteria</taxon>
        <taxon>Pseudomonadati</taxon>
        <taxon>Pseudomonadota</taxon>
        <taxon>Gammaproteobacteria</taxon>
        <taxon>Lysobacterales</taxon>
        <taxon>Rhodanobacteraceae</taxon>
        <taxon>Dyella</taxon>
    </lineage>
</organism>
<dbReference type="InterPro" id="IPR008816">
    <property type="entry name" value="Gly_zipper_2TM_dom"/>
</dbReference>
<accession>A0A432MAS5</accession>
<evidence type="ECO:0000259" key="5">
    <source>
        <dbReference type="Pfam" id="PF05433"/>
    </source>
</evidence>
<feature type="compositionally biased region" description="Basic and acidic residues" evidence="3">
    <location>
        <begin position="105"/>
        <end position="115"/>
    </location>
</feature>
<protein>
    <submittedName>
        <fullName evidence="6">Glycine zipper 2TM domain-containing protein</fullName>
    </submittedName>
</protein>